<comment type="caution">
    <text evidence="1">The sequence shown here is derived from an EMBL/GenBank/DDBJ whole genome shotgun (WGS) entry which is preliminary data.</text>
</comment>
<evidence type="ECO:0000313" key="1">
    <source>
        <dbReference type="EMBL" id="RNA38399.1"/>
    </source>
</evidence>
<dbReference type="Proteomes" id="UP000276133">
    <property type="component" value="Unassembled WGS sequence"/>
</dbReference>
<proteinExistence type="predicted"/>
<organism evidence="1 2">
    <name type="scientific">Brachionus plicatilis</name>
    <name type="common">Marine rotifer</name>
    <name type="synonym">Brachionus muelleri</name>
    <dbReference type="NCBI Taxonomy" id="10195"/>
    <lineage>
        <taxon>Eukaryota</taxon>
        <taxon>Metazoa</taxon>
        <taxon>Spiralia</taxon>
        <taxon>Gnathifera</taxon>
        <taxon>Rotifera</taxon>
        <taxon>Eurotatoria</taxon>
        <taxon>Monogononta</taxon>
        <taxon>Pseudotrocha</taxon>
        <taxon>Ploima</taxon>
        <taxon>Brachionidae</taxon>
        <taxon>Brachionus</taxon>
    </lineage>
</organism>
<keyword evidence="2" id="KW-1185">Reference proteome</keyword>
<dbReference type="AlphaFoldDB" id="A0A3M7SRQ8"/>
<evidence type="ECO:0000313" key="2">
    <source>
        <dbReference type="Proteomes" id="UP000276133"/>
    </source>
</evidence>
<name>A0A3M7SRQ8_BRAPC</name>
<accession>A0A3M7SRQ8</accession>
<dbReference type="EMBL" id="REGN01000878">
    <property type="protein sequence ID" value="RNA38399.1"/>
    <property type="molecule type" value="Genomic_DNA"/>
</dbReference>
<protein>
    <submittedName>
        <fullName evidence="1">Uncharacterized protein</fullName>
    </submittedName>
</protein>
<gene>
    <name evidence="1" type="ORF">BpHYR1_045344</name>
</gene>
<reference evidence="1 2" key="1">
    <citation type="journal article" date="2018" name="Sci. Rep.">
        <title>Genomic signatures of local adaptation to the degree of environmental predictability in rotifers.</title>
        <authorList>
            <person name="Franch-Gras L."/>
            <person name="Hahn C."/>
            <person name="Garcia-Roger E.M."/>
            <person name="Carmona M.J."/>
            <person name="Serra M."/>
            <person name="Gomez A."/>
        </authorList>
    </citation>
    <scope>NUCLEOTIDE SEQUENCE [LARGE SCALE GENOMIC DNA]</scope>
    <source>
        <strain evidence="1">HYR1</strain>
    </source>
</reference>
<sequence>MGLLTLLCYNNLFKLIKPKKECGIQFKRNCNNFYFFGILSLLFTKIPKGNKESCKQYLIRLEKIFFLSRS</sequence>